<dbReference type="SMART" id="SM00421">
    <property type="entry name" value="HTH_LUXR"/>
    <property type="match status" value="1"/>
</dbReference>
<feature type="region of interest" description="Disordered" evidence="4">
    <location>
        <begin position="793"/>
        <end position="816"/>
    </location>
</feature>
<keyword evidence="7" id="KW-1185">Reference proteome</keyword>
<organism evidence="6 7">
    <name type="scientific">Acidimangrovimonas pyrenivorans</name>
    <dbReference type="NCBI Taxonomy" id="2030798"/>
    <lineage>
        <taxon>Bacteria</taxon>
        <taxon>Pseudomonadati</taxon>
        <taxon>Pseudomonadota</taxon>
        <taxon>Alphaproteobacteria</taxon>
        <taxon>Rhodobacterales</taxon>
        <taxon>Paracoccaceae</taxon>
        <taxon>Acidimangrovimonas</taxon>
    </lineage>
</organism>
<comment type="caution">
    <text evidence="6">The sequence shown here is derived from an EMBL/GenBank/DDBJ whole genome shotgun (WGS) entry which is preliminary data.</text>
</comment>
<feature type="domain" description="HTH luxR-type" evidence="5">
    <location>
        <begin position="817"/>
        <end position="882"/>
    </location>
</feature>
<evidence type="ECO:0000256" key="4">
    <source>
        <dbReference type="SAM" id="MobiDB-lite"/>
    </source>
</evidence>
<dbReference type="InterPro" id="IPR059106">
    <property type="entry name" value="WHD_MalT"/>
</dbReference>
<protein>
    <submittedName>
        <fullName evidence="6">LuxR C-terminal-related transcriptional regulator</fullName>
    </submittedName>
</protein>
<dbReference type="Gene3D" id="1.25.40.10">
    <property type="entry name" value="Tetratricopeptide repeat domain"/>
    <property type="match status" value="1"/>
</dbReference>
<keyword evidence="2" id="KW-0238">DNA-binding</keyword>
<evidence type="ECO:0000313" key="7">
    <source>
        <dbReference type="Proteomes" id="UP001595443"/>
    </source>
</evidence>
<dbReference type="InterPro" id="IPR016032">
    <property type="entry name" value="Sig_transdc_resp-reg_C-effctor"/>
</dbReference>
<dbReference type="InterPro" id="IPR011990">
    <property type="entry name" value="TPR-like_helical_dom_sf"/>
</dbReference>
<evidence type="ECO:0000256" key="1">
    <source>
        <dbReference type="ARBA" id="ARBA00023015"/>
    </source>
</evidence>
<reference evidence="7" key="1">
    <citation type="journal article" date="2019" name="Int. J. Syst. Evol. Microbiol.">
        <title>The Global Catalogue of Microorganisms (GCM) 10K type strain sequencing project: providing services to taxonomists for standard genome sequencing and annotation.</title>
        <authorList>
            <consortium name="The Broad Institute Genomics Platform"/>
            <consortium name="The Broad Institute Genome Sequencing Center for Infectious Disease"/>
            <person name="Wu L."/>
            <person name="Ma J."/>
        </authorList>
    </citation>
    <scope>NUCLEOTIDE SEQUENCE [LARGE SCALE GENOMIC DNA]</scope>
    <source>
        <strain evidence="7">KCTC 62192</strain>
    </source>
</reference>
<keyword evidence="3" id="KW-0804">Transcription</keyword>
<gene>
    <name evidence="6" type="ORF">ACFOES_13055</name>
</gene>
<dbReference type="Pfam" id="PF13401">
    <property type="entry name" value="AAA_22"/>
    <property type="match status" value="1"/>
</dbReference>
<dbReference type="Pfam" id="PF25873">
    <property type="entry name" value="WHD_MalT"/>
    <property type="match status" value="1"/>
</dbReference>
<dbReference type="CDD" id="cd06170">
    <property type="entry name" value="LuxR_C_like"/>
    <property type="match status" value="1"/>
</dbReference>
<dbReference type="EMBL" id="JBHRSK010000008">
    <property type="protein sequence ID" value="MFC2969029.1"/>
    <property type="molecule type" value="Genomic_DNA"/>
</dbReference>
<dbReference type="SUPFAM" id="SSF46894">
    <property type="entry name" value="C-terminal effector domain of the bipartite response regulators"/>
    <property type="match status" value="1"/>
</dbReference>
<dbReference type="SUPFAM" id="SSF52540">
    <property type="entry name" value="P-loop containing nucleoside triphosphate hydrolases"/>
    <property type="match status" value="1"/>
</dbReference>
<dbReference type="Pfam" id="PF00196">
    <property type="entry name" value="GerE"/>
    <property type="match status" value="1"/>
</dbReference>
<dbReference type="PRINTS" id="PR00038">
    <property type="entry name" value="HTHLUXR"/>
</dbReference>
<dbReference type="InterPro" id="IPR049945">
    <property type="entry name" value="AAA_22"/>
</dbReference>
<evidence type="ECO:0000256" key="3">
    <source>
        <dbReference type="ARBA" id="ARBA00023163"/>
    </source>
</evidence>
<name>A0ABV7AI35_9RHOB</name>
<dbReference type="Proteomes" id="UP001595443">
    <property type="component" value="Unassembled WGS sequence"/>
</dbReference>
<dbReference type="InterPro" id="IPR027417">
    <property type="entry name" value="P-loop_NTPase"/>
</dbReference>
<dbReference type="PROSITE" id="PS50043">
    <property type="entry name" value="HTH_LUXR_2"/>
    <property type="match status" value="1"/>
</dbReference>
<feature type="compositionally biased region" description="Low complexity" evidence="4">
    <location>
        <begin position="797"/>
        <end position="816"/>
    </location>
</feature>
<evidence type="ECO:0000256" key="2">
    <source>
        <dbReference type="ARBA" id="ARBA00023125"/>
    </source>
</evidence>
<evidence type="ECO:0000313" key="6">
    <source>
        <dbReference type="EMBL" id="MFC2969029.1"/>
    </source>
</evidence>
<accession>A0ABV7AI35</accession>
<dbReference type="Gene3D" id="1.10.10.10">
    <property type="entry name" value="Winged helix-like DNA-binding domain superfamily/Winged helix DNA-binding domain"/>
    <property type="match status" value="1"/>
</dbReference>
<evidence type="ECO:0000259" key="5">
    <source>
        <dbReference type="PROSITE" id="PS50043"/>
    </source>
</evidence>
<keyword evidence="1" id="KW-0805">Transcription regulation</keyword>
<dbReference type="InterPro" id="IPR000792">
    <property type="entry name" value="Tscrpt_reg_LuxR_C"/>
</dbReference>
<dbReference type="PANTHER" id="PTHR44688:SF16">
    <property type="entry name" value="DNA-BINDING TRANSCRIPTIONAL ACTIVATOR DEVR_DOSR"/>
    <property type="match status" value="1"/>
</dbReference>
<dbReference type="PANTHER" id="PTHR44688">
    <property type="entry name" value="DNA-BINDING TRANSCRIPTIONAL ACTIVATOR DEVR_DOSR"/>
    <property type="match status" value="1"/>
</dbReference>
<dbReference type="PROSITE" id="PS00622">
    <property type="entry name" value="HTH_LUXR_1"/>
    <property type="match status" value="1"/>
</dbReference>
<sequence>MTKLLGKLADLQLKISPPRFARDPLSRERLSLDAPRFLDAPAVVVAAPAGYGKTSLLAQWRRECLARGTIVAWYSAGPRDDPEQVLHGVAQSFREAALRPTFGHALAQTGDLEAFSALLAEIEGTALDSVLIIDDAEALPAASKDALGYILRNLPANLRLFVGARSLDGFQFDDLADYGQCETVETSDLAFELDETFDLFRQKLAGRFDADSAAQLHHMTLGWPLGLQLALSAQMRDNAPLAAAHLQPEPGSKLHEHLVALLLAKLNERDNQLLSDISILDDFTVELCAAVSGEADVEERLQAIIRTTPVVQLTDQSDWMRLHALARSALLRRFEAWPAARQRDAHLKAARWLEANGLDYKAARHAFAAGETDWALDLAERSAYHTLMTQGGGGQLLDWAGVLPDEELDKRPRLLLTEAWSLALSDRHTEAGALVERILTRSEVGDALRCECDLILGGAAVFADDPDLFARLHDPWATDPPLADPLLLRVHANRSAYAALLDGEPALARLRQQRAPVFEAGWQSRYLSGWSDFIIGLSYFWEGQVRLTERIIRPALLQSEADLGRRDPFSAMLAAVLATAVWESDRPDEAQLLLADRLDVLERRGLPEALMLGFRTLSRVARAKGDEPHALELLGALDAIGTHRGLPRMTIVSLCEQIRMHAQANRVHTCQDLLNRLENKLEGEDIPQGPLWQRSIAVQVELARGLAAIAASDWRAARQPLERANTIARAVKQERLVVESAALLSLVLRESGENARSLAQEAIELADLYGLRRVFSDVHPSLTDWVASLRDTPVQHPAPASGQAAAEATPPGTGAAVANRSTVLTPREWDVLEHLSRGLSNKEIARSLDVHGETVKWHVKNLFSKLDADSRKQVVSRARLMGLLG</sequence>
<dbReference type="InterPro" id="IPR036388">
    <property type="entry name" value="WH-like_DNA-bd_sf"/>
</dbReference>
<proteinExistence type="predicted"/>
<dbReference type="RefSeq" id="WP_377833733.1">
    <property type="nucleotide sequence ID" value="NZ_JBHRSK010000008.1"/>
</dbReference>